<dbReference type="GO" id="GO:0042834">
    <property type="term" value="F:peptidoglycan binding"/>
    <property type="evidence" value="ECO:0007669"/>
    <property type="project" value="InterPro"/>
</dbReference>
<feature type="chain" id="PRO_5022129103" description="SPOR domain-containing protein" evidence="2">
    <location>
        <begin position="18"/>
        <end position="256"/>
    </location>
</feature>
<evidence type="ECO:0000259" key="3">
    <source>
        <dbReference type="PROSITE" id="PS51724"/>
    </source>
</evidence>
<feature type="region of interest" description="Disordered" evidence="1">
    <location>
        <begin position="48"/>
        <end position="106"/>
    </location>
</feature>
<comment type="caution">
    <text evidence="4">The sequence shown here is derived from an EMBL/GenBank/DDBJ whole genome shotgun (WGS) entry which is preliminary data.</text>
</comment>
<feature type="compositionally biased region" description="Low complexity" evidence="1">
    <location>
        <begin position="55"/>
        <end position="88"/>
    </location>
</feature>
<dbReference type="SUPFAM" id="SSF110997">
    <property type="entry name" value="Sporulation related repeat"/>
    <property type="match status" value="1"/>
</dbReference>
<evidence type="ECO:0000256" key="1">
    <source>
        <dbReference type="SAM" id="MobiDB-lite"/>
    </source>
</evidence>
<organism evidence="4 5">
    <name type="scientific">Tepidimonas sediminis</name>
    <dbReference type="NCBI Taxonomy" id="2588941"/>
    <lineage>
        <taxon>Bacteria</taxon>
        <taxon>Pseudomonadati</taxon>
        <taxon>Pseudomonadota</taxon>
        <taxon>Betaproteobacteria</taxon>
        <taxon>Burkholderiales</taxon>
        <taxon>Tepidimonas</taxon>
    </lineage>
</organism>
<dbReference type="Proteomes" id="UP000320225">
    <property type="component" value="Unassembled WGS sequence"/>
</dbReference>
<dbReference type="AlphaFoldDB" id="A0A554WL92"/>
<feature type="signal peptide" evidence="2">
    <location>
        <begin position="1"/>
        <end position="17"/>
    </location>
</feature>
<sequence>MLRGLVLALLLANAGLAAWQAGWLGPAPGGLEEAAREPERLAQQLEPQRLRLLNPPGAAAADPSPAAAAPRPAADGTGAAGEAPAAPTEAPPPPTPPATMATASREPRRCWQLPAAPPAQAQAWRRAAEAQAGLRGRHTEGLSRLPPRWLVYVGPLTDAAALAARRAALRQAGLDQRSVDVPDVGPGLALGTYSTEEAARKALAEAQQRGVRDARVVRERPPSELLTLRWPDLTAAETAALREALGPAARQLVACP</sequence>
<dbReference type="InterPro" id="IPR036680">
    <property type="entry name" value="SPOR-like_sf"/>
</dbReference>
<proteinExistence type="predicted"/>
<evidence type="ECO:0000313" key="4">
    <source>
        <dbReference type="EMBL" id="TSE24306.1"/>
    </source>
</evidence>
<reference evidence="4 5" key="1">
    <citation type="submission" date="2019-07" db="EMBL/GenBank/DDBJ databases">
        <title>Tepidimonas sediminis YIM 72259 draft genome.</title>
        <authorList>
            <person name="Da Costa M.S."/>
            <person name="Froufe H.J.C."/>
            <person name="Egas C."/>
            <person name="Albuquerque L."/>
        </authorList>
    </citation>
    <scope>NUCLEOTIDE SEQUENCE [LARGE SCALE GENOMIC DNA]</scope>
    <source>
        <strain evidence="4 5">YIM 72259</strain>
    </source>
</reference>
<evidence type="ECO:0000256" key="2">
    <source>
        <dbReference type="SAM" id="SignalP"/>
    </source>
</evidence>
<evidence type="ECO:0000313" key="5">
    <source>
        <dbReference type="Proteomes" id="UP000320225"/>
    </source>
</evidence>
<dbReference type="RefSeq" id="WP_143896142.1">
    <property type="nucleotide sequence ID" value="NZ_VJND01000013.1"/>
</dbReference>
<dbReference type="InterPro" id="IPR007730">
    <property type="entry name" value="SPOR-like_dom"/>
</dbReference>
<feature type="domain" description="SPOR" evidence="3">
    <location>
        <begin position="143"/>
        <end position="219"/>
    </location>
</feature>
<accession>A0A554WL92</accession>
<protein>
    <recommendedName>
        <fullName evidence="3">SPOR domain-containing protein</fullName>
    </recommendedName>
</protein>
<name>A0A554WL92_9BURK</name>
<gene>
    <name evidence="4" type="ORF">Tsedi_01959</name>
</gene>
<dbReference type="OrthoDB" id="9153162at2"/>
<keyword evidence="5" id="KW-1185">Reference proteome</keyword>
<dbReference type="EMBL" id="VJND01000013">
    <property type="protein sequence ID" value="TSE24306.1"/>
    <property type="molecule type" value="Genomic_DNA"/>
</dbReference>
<keyword evidence="2" id="KW-0732">Signal</keyword>
<dbReference type="PROSITE" id="PS51724">
    <property type="entry name" value="SPOR"/>
    <property type="match status" value="1"/>
</dbReference>